<name>A0A850R9T5_9GAMM</name>
<protein>
    <submittedName>
        <fullName evidence="1">Sel1 repeat family protein</fullName>
    </submittedName>
</protein>
<dbReference type="RefSeq" id="WP_222932461.1">
    <property type="nucleotide sequence ID" value="NZ_JABZEO010000024.1"/>
</dbReference>
<dbReference type="SMART" id="SM00671">
    <property type="entry name" value="SEL1"/>
    <property type="match status" value="3"/>
</dbReference>
<dbReference type="Proteomes" id="UP000592294">
    <property type="component" value="Unassembled WGS sequence"/>
</dbReference>
<dbReference type="InterPro" id="IPR006597">
    <property type="entry name" value="Sel1-like"/>
</dbReference>
<reference evidence="1 2" key="1">
    <citation type="submission" date="2020-06" db="EMBL/GenBank/DDBJ databases">
        <title>Whole-genome sequence of Allochromatium humboldtianum DSM 21881, type strain.</title>
        <authorList>
            <person name="Kyndt J.A."/>
            <person name="Meyer T.E."/>
        </authorList>
    </citation>
    <scope>NUCLEOTIDE SEQUENCE [LARGE SCALE GENOMIC DNA]</scope>
    <source>
        <strain evidence="1 2">DSM 21881</strain>
    </source>
</reference>
<proteinExistence type="predicted"/>
<evidence type="ECO:0000313" key="2">
    <source>
        <dbReference type="Proteomes" id="UP000592294"/>
    </source>
</evidence>
<evidence type="ECO:0000313" key="1">
    <source>
        <dbReference type="EMBL" id="NVZ11499.1"/>
    </source>
</evidence>
<dbReference type="PANTHER" id="PTHR11102">
    <property type="entry name" value="SEL-1-LIKE PROTEIN"/>
    <property type="match status" value="1"/>
</dbReference>
<dbReference type="Gene3D" id="1.25.40.10">
    <property type="entry name" value="Tetratricopeptide repeat domain"/>
    <property type="match status" value="1"/>
</dbReference>
<sequence>MTARAQQGDVEARFEVAMMHLLGKGGAEKDRGLALEMLKRAADDGSQRAAINLANLLIESDREQALTLYEKAGEAGDIDALRHAAFLLAYETDGSTPTQDTARLEKAQNYLKDAAAKGDLFAEALLGKLLLDLGQTQEAVRWLKKPALAGVASAMESVLILATTAPDAVDKALLAKLKTMLNLEEKPS</sequence>
<dbReference type="Pfam" id="PF08238">
    <property type="entry name" value="Sel1"/>
    <property type="match status" value="4"/>
</dbReference>
<gene>
    <name evidence="1" type="ORF">HW932_19805</name>
</gene>
<dbReference type="AlphaFoldDB" id="A0A850R9T5"/>
<dbReference type="InterPro" id="IPR011990">
    <property type="entry name" value="TPR-like_helical_dom_sf"/>
</dbReference>
<keyword evidence="2" id="KW-1185">Reference proteome</keyword>
<dbReference type="SUPFAM" id="SSF81901">
    <property type="entry name" value="HCP-like"/>
    <property type="match status" value="1"/>
</dbReference>
<dbReference type="PANTHER" id="PTHR11102:SF160">
    <property type="entry name" value="ERAD-ASSOCIATED E3 UBIQUITIN-PROTEIN LIGASE COMPONENT HRD3"/>
    <property type="match status" value="1"/>
</dbReference>
<organism evidence="1 2">
    <name type="scientific">Allochromatium humboldtianum</name>
    <dbReference type="NCBI Taxonomy" id="504901"/>
    <lineage>
        <taxon>Bacteria</taxon>
        <taxon>Pseudomonadati</taxon>
        <taxon>Pseudomonadota</taxon>
        <taxon>Gammaproteobacteria</taxon>
        <taxon>Chromatiales</taxon>
        <taxon>Chromatiaceae</taxon>
        <taxon>Allochromatium</taxon>
    </lineage>
</organism>
<accession>A0A850R9T5</accession>
<comment type="caution">
    <text evidence="1">The sequence shown here is derived from an EMBL/GenBank/DDBJ whole genome shotgun (WGS) entry which is preliminary data.</text>
</comment>
<dbReference type="EMBL" id="JABZEO010000024">
    <property type="protein sequence ID" value="NVZ11499.1"/>
    <property type="molecule type" value="Genomic_DNA"/>
</dbReference>
<dbReference type="InterPro" id="IPR050767">
    <property type="entry name" value="Sel1_AlgK"/>
</dbReference>